<accession>A0ABR5MG10</accession>
<dbReference type="Proteomes" id="UP000037854">
    <property type="component" value="Unassembled WGS sequence"/>
</dbReference>
<dbReference type="EMBL" id="LGTK01000077">
    <property type="protein sequence ID" value="KPH71349.1"/>
    <property type="molecule type" value="Genomic_DNA"/>
</dbReference>
<evidence type="ECO:0000313" key="3">
    <source>
        <dbReference type="Proteomes" id="UP000037854"/>
    </source>
</evidence>
<dbReference type="RefSeq" id="WP_060669128.1">
    <property type="nucleotide sequence ID" value="NZ_LGTK01000077.1"/>
</dbReference>
<keyword evidence="3" id="KW-1185">Reference proteome</keyword>
<gene>
    <name evidence="2" type="ORF">AFL42_15420</name>
</gene>
<proteinExistence type="predicted"/>
<dbReference type="Pfam" id="PF14335">
    <property type="entry name" value="DUF4391"/>
    <property type="match status" value="1"/>
</dbReference>
<reference evidence="2 3" key="1">
    <citation type="submission" date="2015-07" db="EMBL/GenBank/DDBJ databases">
        <title>High-quality draft genome sequence of Oceanobacillus caeni HM6, a bacillus isolated from a human feces.</title>
        <authorList>
            <person name="Kumar J."/>
            <person name="Verma M.K."/>
            <person name="Pandey R."/>
            <person name="Bhambi M."/>
            <person name="Chauhan N."/>
        </authorList>
    </citation>
    <scope>NUCLEOTIDE SEQUENCE [LARGE SCALE GENOMIC DNA]</scope>
    <source>
        <strain evidence="2 3">HM6</strain>
    </source>
</reference>
<comment type="caution">
    <text evidence="2">The sequence shown here is derived from an EMBL/GenBank/DDBJ whole genome shotgun (WGS) entry which is preliminary data.</text>
</comment>
<keyword evidence="1" id="KW-0175">Coiled coil</keyword>
<evidence type="ECO:0000256" key="1">
    <source>
        <dbReference type="SAM" id="Coils"/>
    </source>
</evidence>
<dbReference type="InterPro" id="IPR025503">
    <property type="entry name" value="DUF4391"/>
</dbReference>
<feature type="coiled-coil region" evidence="1">
    <location>
        <begin position="205"/>
        <end position="255"/>
    </location>
</feature>
<organism evidence="2 3">
    <name type="scientific">Oceanobacillus caeni</name>
    <dbReference type="NCBI Taxonomy" id="405946"/>
    <lineage>
        <taxon>Bacteria</taxon>
        <taxon>Bacillati</taxon>
        <taxon>Bacillota</taxon>
        <taxon>Bacilli</taxon>
        <taxon>Bacillales</taxon>
        <taxon>Bacillaceae</taxon>
        <taxon>Oceanobacillus</taxon>
    </lineage>
</organism>
<protein>
    <submittedName>
        <fullName evidence="2">Cytosolic protein</fullName>
    </submittedName>
</protein>
<evidence type="ECO:0000313" key="2">
    <source>
        <dbReference type="EMBL" id="KPH71349.1"/>
    </source>
</evidence>
<sequence length="257" mass="30224">MDAFRFYEQIGLKDRLSAVKKKLDKKMFYDYADVNKKEKNVITKYVERMELSFLLTPSTINIQALVNEEYHYEGVMFVTVQLRDEVTDRHVRVLEEVIHGALPNPIVITFAFKDQICVSSCMKRLNKVNKNNVVLETIHRTNWFSENDSTSLVDNFLQSILLSNLSFTTFFDFFKEIDLAVKAYQDSEIIGAYKVLKDDKERQQQETIISQIKDMEQEINTLKAAIKKETQFNKKVELNMNVQQLRKELENIKRDVK</sequence>
<name>A0ABR5MG10_9BACI</name>